<name>A0A0C2Y330_HEBCY</name>
<dbReference type="AlphaFoldDB" id="A0A0C2Y330"/>
<dbReference type="Proteomes" id="UP000053424">
    <property type="component" value="Unassembled WGS sequence"/>
</dbReference>
<reference evidence="2" key="2">
    <citation type="submission" date="2015-01" db="EMBL/GenBank/DDBJ databases">
        <title>Evolutionary Origins and Diversification of the Mycorrhizal Mutualists.</title>
        <authorList>
            <consortium name="DOE Joint Genome Institute"/>
            <consortium name="Mycorrhizal Genomics Consortium"/>
            <person name="Kohler A."/>
            <person name="Kuo A."/>
            <person name="Nagy L.G."/>
            <person name="Floudas D."/>
            <person name="Copeland A."/>
            <person name="Barry K.W."/>
            <person name="Cichocki N."/>
            <person name="Veneault-Fourrey C."/>
            <person name="LaButti K."/>
            <person name="Lindquist E.A."/>
            <person name="Lipzen A."/>
            <person name="Lundell T."/>
            <person name="Morin E."/>
            <person name="Murat C."/>
            <person name="Riley R."/>
            <person name="Ohm R."/>
            <person name="Sun H."/>
            <person name="Tunlid A."/>
            <person name="Henrissat B."/>
            <person name="Grigoriev I.V."/>
            <person name="Hibbett D.S."/>
            <person name="Martin F."/>
        </authorList>
    </citation>
    <scope>NUCLEOTIDE SEQUENCE [LARGE SCALE GENOMIC DNA]</scope>
    <source>
        <strain evidence="2">h7</strain>
    </source>
</reference>
<gene>
    <name evidence="1" type="ORF">M413DRAFT_25675</name>
</gene>
<keyword evidence="2" id="KW-1185">Reference proteome</keyword>
<evidence type="ECO:0000313" key="2">
    <source>
        <dbReference type="Proteomes" id="UP000053424"/>
    </source>
</evidence>
<sequence length="138" mass="15876">MRLPKLDLHTNPKGRICFYGYDVSLDWLVEYAISNIKNNDEVDDAAALQTTAARIMRLRTRTKTLGMESALLNPRVPDDTALEYSEGVRMVRIISICTTESESYHKRPTQAQADKLSEIIGKQPRWWIDFESPSTYHE</sequence>
<organism evidence="1 2">
    <name type="scientific">Hebeloma cylindrosporum</name>
    <dbReference type="NCBI Taxonomy" id="76867"/>
    <lineage>
        <taxon>Eukaryota</taxon>
        <taxon>Fungi</taxon>
        <taxon>Dikarya</taxon>
        <taxon>Basidiomycota</taxon>
        <taxon>Agaricomycotina</taxon>
        <taxon>Agaricomycetes</taxon>
        <taxon>Agaricomycetidae</taxon>
        <taxon>Agaricales</taxon>
        <taxon>Agaricineae</taxon>
        <taxon>Hymenogastraceae</taxon>
        <taxon>Hebeloma</taxon>
    </lineage>
</organism>
<dbReference type="HOGENOM" id="CLU_125567_1_0_1"/>
<proteinExistence type="predicted"/>
<dbReference type="EMBL" id="KN831774">
    <property type="protein sequence ID" value="KIM44238.1"/>
    <property type="molecule type" value="Genomic_DNA"/>
</dbReference>
<accession>A0A0C2Y330</accession>
<dbReference type="OrthoDB" id="2609391at2759"/>
<protein>
    <submittedName>
        <fullName evidence="1">Uncharacterized protein</fullName>
    </submittedName>
</protein>
<reference evidence="1 2" key="1">
    <citation type="submission" date="2014-04" db="EMBL/GenBank/DDBJ databases">
        <authorList>
            <consortium name="DOE Joint Genome Institute"/>
            <person name="Kuo A."/>
            <person name="Gay G."/>
            <person name="Dore J."/>
            <person name="Kohler A."/>
            <person name="Nagy L.G."/>
            <person name="Floudas D."/>
            <person name="Copeland A."/>
            <person name="Barry K.W."/>
            <person name="Cichocki N."/>
            <person name="Veneault-Fourrey C."/>
            <person name="LaButti K."/>
            <person name="Lindquist E.A."/>
            <person name="Lipzen A."/>
            <person name="Lundell T."/>
            <person name="Morin E."/>
            <person name="Murat C."/>
            <person name="Sun H."/>
            <person name="Tunlid A."/>
            <person name="Henrissat B."/>
            <person name="Grigoriev I.V."/>
            <person name="Hibbett D.S."/>
            <person name="Martin F."/>
            <person name="Nordberg H.P."/>
            <person name="Cantor M.N."/>
            <person name="Hua S.X."/>
        </authorList>
    </citation>
    <scope>NUCLEOTIDE SEQUENCE [LARGE SCALE GENOMIC DNA]</scope>
    <source>
        <strain evidence="2">h7</strain>
    </source>
</reference>
<evidence type="ECO:0000313" key="1">
    <source>
        <dbReference type="EMBL" id="KIM44238.1"/>
    </source>
</evidence>